<keyword evidence="7" id="KW-1185">Reference proteome</keyword>
<dbReference type="InterPro" id="IPR029017">
    <property type="entry name" value="Enolase-like_N"/>
</dbReference>
<dbReference type="InterPro" id="IPR034593">
    <property type="entry name" value="DgoD-like"/>
</dbReference>
<dbReference type="InterPro" id="IPR036849">
    <property type="entry name" value="Enolase-like_C_sf"/>
</dbReference>
<evidence type="ECO:0000256" key="3">
    <source>
        <dbReference type="ARBA" id="ARBA00022723"/>
    </source>
</evidence>
<accession>A0A7W5P6V3</accession>
<dbReference type="FunFam" id="3.30.390.10:FF:000009">
    <property type="entry name" value="Hydrophobic dipeptide epimerase"/>
    <property type="match status" value="1"/>
</dbReference>
<keyword evidence="4" id="KW-0460">Magnesium</keyword>
<dbReference type="GO" id="GO:0000287">
    <property type="term" value="F:magnesium ion binding"/>
    <property type="evidence" value="ECO:0007669"/>
    <property type="project" value="UniProtKB-ARBA"/>
</dbReference>
<protein>
    <submittedName>
        <fullName evidence="6">L-alanine-DL-glutamate epimerase-like enolase superfamily enzyme</fullName>
    </submittedName>
</protein>
<dbReference type="SUPFAM" id="SSF54826">
    <property type="entry name" value="Enolase N-terminal domain-like"/>
    <property type="match status" value="1"/>
</dbReference>
<evidence type="ECO:0000259" key="5">
    <source>
        <dbReference type="SMART" id="SM00922"/>
    </source>
</evidence>
<dbReference type="GO" id="GO:0006518">
    <property type="term" value="P:peptide metabolic process"/>
    <property type="evidence" value="ECO:0007669"/>
    <property type="project" value="UniProtKB-ARBA"/>
</dbReference>
<proteinExistence type="inferred from homology"/>
<dbReference type="Gene3D" id="3.20.20.120">
    <property type="entry name" value="Enolase-like C-terminal domain"/>
    <property type="match status" value="1"/>
</dbReference>
<evidence type="ECO:0000313" key="7">
    <source>
        <dbReference type="Proteomes" id="UP000565572"/>
    </source>
</evidence>
<dbReference type="SMART" id="SM00922">
    <property type="entry name" value="MR_MLE"/>
    <property type="match status" value="1"/>
</dbReference>
<organism evidence="6 7">
    <name type="scientific">Microlunatus antarcticus</name>
    <dbReference type="NCBI Taxonomy" id="53388"/>
    <lineage>
        <taxon>Bacteria</taxon>
        <taxon>Bacillati</taxon>
        <taxon>Actinomycetota</taxon>
        <taxon>Actinomycetes</taxon>
        <taxon>Propionibacteriales</taxon>
        <taxon>Propionibacteriaceae</taxon>
        <taxon>Microlunatus</taxon>
    </lineage>
</organism>
<comment type="similarity">
    <text evidence="2">Belongs to the mandelate racemase/muconate lactonizing enzyme family.</text>
</comment>
<dbReference type="Pfam" id="PF02746">
    <property type="entry name" value="MR_MLE_N"/>
    <property type="match status" value="1"/>
</dbReference>
<dbReference type="Pfam" id="PF13378">
    <property type="entry name" value="MR_MLE_C"/>
    <property type="match status" value="1"/>
</dbReference>
<dbReference type="SFLD" id="SFLDG00180">
    <property type="entry name" value="muconate_cycloisomerase"/>
    <property type="match status" value="1"/>
</dbReference>
<gene>
    <name evidence="6" type="ORF">FHX39_001772</name>
</gene>
<comment type="cofactor">
    <cofactor evidence="1">
        <name>Mg(2+)</name>
        <dbReference type="ChEBI" id="CHEBI:18420"/>
    </cofactor>
</comment>
<evidence type="ECO:0000256" key="2">
    <source>
        <dbReference type="ARBA" id="ARBA00008031"/>
    </source>
</evidence>
<dbReference type="RefSeq" id="WP_183337700.1">
    <property type="nucleotide sequence ID" value="NZ_JACHZG010000001.1"/>
</dbReference>
<dbReference type="EMBL" id="JACHZG010000001">
    <property type="protein sequence ID" value="MBB3326828.1"/>
    <property type="molecule type" value="Genomic_DNA"/>
</dbReference>
<reference evidence="6 7" key="1">
    <citation type="submission" date="2020-08" db="EMBL/GenBank/DDBJ databases">
        <title>Sequencing the genomes of 1000 actinobacteria strains.</title>
        <authorList>
            <person name="Klenk H.-P."/>
        </authorList>
    </citation>
    <scope>NUCLEOTIDE SEQUENCE [LARGE SCALE GENOMIC DNA]</scope>
    <source>
        <strain evidence="6 7">DSM 11053</strain>
    </source>
</reference>
<dbReference type="Gene3D" id="3.30.390.10">
    <property type="entry name" value="Enolase-like, N-terminal domain"/>
    <property type="match status" value="1"/>
</dbReference>
<dbReference type="SFLD" id="SFLDS00001">
    <property type="entry name" value="Enolase"/>
    <property type="match status" value="1"/>
</dbReference>
<evidence type="ECO:0000313" key="6">
    <source>
        <dbReference type="EMBL" id="MBB3326828.1"/>
    </source>
</evidence>
<evidence type="ECO:0000256" key="1">
    <source>
        <dbReference type="ARBA" id="ARBA00001946"/>
    </source>
</evidence>
<dbReference type="SUPFAM" id="SSF51604">
    <property type="entry name" value="Enolase C-terminal domain-like"/>
    <property type="match status" value="1"/>
</dbReference>
<feature type="domain" description="Mandelate racemase/muconate lactonizing enzyme C-terminal" evidence="5">
    <location>
        <begin position="144"/>
        <end position="237"/>
    </location>
</feature>
<keyword evidence="3" id="KW-0479">Metal-binding</keyword>
<name>A0A7W5P6V3_9ACTN</name>
<dbReference type="InterPro" id="IPR029065">
    <property type="entry name" value="Enolase_C-like"/>
</dbReference>
<evidence type="ECO:0000256" key="4">
    <source>
        <dbReference type="ARBA" id="ARBA00022842"/>
    </source>
</evidence>
<dbReference type="InterPro" id="IPR013342">
    <property type="entry name" value="Mandelate_racemase_C"/>
</dbReference>
<comment type="caution">
    <text evidence="6">The sequence shown here is derived from an EMBL/GenBank/DDBJ whole genome shotgun (WGS) entry which is preliminary data.</text>
</comment>
<dbReference type="PANTHER" id="PTHR48080">
    <property type="entry name" value="D-GALACTONATE DEHYDRATASE-RELATED"/>
    <property type="match status" value="1"/>
</dbReference>
<dbReference type="PANTHER" id="PTHR48080:SF3">
    <property type="entry name" value="ENOLASE SUPERFAMILY MEMBER DDB_G0284701"/>
    <property type="match status" value="1"/>
</dbReference>
<dbReference type="InterPro" id="IPR013341">
    <property type="entry name" value="Mandelate_racemase_N_dom"/>
</dbReference>
<dbReference type="AlphaFoldDB" id="A0A7W5P6V3"/>
<sequence>MKIIGIDVHSYAVGYVHGTYVMSGGRAATHEDGTLVRLRTDEGLDGWGEVTTLGRTYLPTSPGTIRAGLAELAPSLLGLDPTRPSLVNRVMDATLLGQPYAKSAVDIACWDLAGRALDRPVADLLGGVLTERWPLYEAVPLGAPAAMAEFVQGRRAAGIERFQLKVGNEPRTDVARTRACVGAGGESTVVVADANGGWDLASARVAVHGMADLPVFVEQPCRTTADSALAHRGSPLPLVLDESVSTLADLWAAKQDAGAVSVNLKISRVGGLTRTALLRDAMQELGLRVSLEDMWGGDVITAAVSQLAASTRPESLFMTSFFNDWTDGHVAGYQPRSVDGFGSLPDGPGLGVTVDTARLGAPMLTVGVRAGSDA</sequence>
<dbReference type="GO" id="GO:0016854">
    <property type="term" value="F:racemase and epimerase activity"/>
    <property type="evidence" value="ECO:0007669"/>
    <property type="project" value="UniProtKB-ARBA"/>
</dbReference>
<dbReference type="Proteomes" id="UP000565572">
    <property type="component" value="Unassembled WGS sequence"/>
</dbReference>